<dbReference type="InterPro" id="IPR036282">
    <property type="entry name" value="Glutathione-S-Trfase_C_sf"/>
</dbReference>
<feature type="domain" description="GST N-terminal" evidence="2">
    <location>
        <begin position="1"/>
        <end position="82"/>
    </location>
</feature>
<comment type="similarity">
    <text evidence="1">Belongs to the GST superfamily.</text>
</comment>
<evidence type="ECO:0000313" key="4">
    <source>
        <dbReference type="EMBL" id="MBA2933542.1"/>
    </source>
</evidence>
<dbReference type="InterPro" id="IPR036249">
    <property type="entry name" value="Thioredoxin-like_sf"/>
</dbReference>
<dbReference type="Gene3D" id="1.20.1050.10">
    <property type="match status" value="1"/>
</dbReference>
<evidence type="ECO:0000259" key="2">
    <source>
        <dbReference type="PROSITE" id="PS50404"/>
    </source>
</evidence>
<dbReference type="PROSITE" id="PS50404">
    <property type="entry name" value="GST_NTER"/>
    <property type="match status" value="1"/>
</dbReference>
<dbReference type="AlphaFoldDB" id="A0A838L4N6"/>
<dbReference type="SFLD" id="SFLDG00358">
    <property type="entry name" value="Main_(cytGST)"/>
    <property type="match status" value="1"/>
</dbReference>
<name>A0A838L4N6_9SPHN</name>
<proteinExistence type="inferred from homology"/>
<evidence type="ECO:0000256" key="1">
    <source>
        <dbReference type="RuleBase" id="RU003494"/>
    </source>
</evidence>
<dbReference type="InterPro" id="IPR010987">
    <property type="entry name" value="Glutathione-S-Trfase_C-like"/>
</dbReference>
<dbReference type="InterPro" id="IPR040079">
    <property type="entry name" value="Glutathione_S-Trfase"/>
</dbReference>
<dbReference type="SUPFAM" id="SSF52833">
    <property type="entry name" value="Thioredoxin-like"/>
    <property type="match status" value="1"/>
</dbReference>
<keyword evidence="4" id="KW-0808">Transferase</keyword>
<dbReference type="SFLD" id="SFLDS00019">
    <property type="entry name" value="Glutathione_Transferase_(cytos"/>
    <property type="match status" value="1"/>
</dbReference>
<gene>
    <name evidence="4" type="ORF">HZF05_05475</name>
</gene>
<keyword evidence="5" id="KW-1185">Reference proteome</keyword>
<dbReference type="Pfam" id="PF02798">
    <property type="entry name" value="GST_N"/>
    <property type="match status" value="1"/>
</dbReference>
<protein>
    <submittedName>
        <fullName evidence="4">Glutathione S-transferase family protein</fullName>
    </submittedName>
</protein>
<dbReference type="Gene3D" id="3.40.30.10">
    <property type="entry name" value="Glutaredoxin"/>
    <property type="match status" value="1"/>
</dbReference>
<sequence length="201" mass="22669">MLKLHDSRLSGNAWKIRLLFAHLGIAYERVTLNLAEGPHKAPGFVAVNRFHRIPVVETEDGEFLVESCAILLHFADGTPLLPASGPDRAAAIEWLFYEQSDLARFLTYPRFFAMTGQAERQATVIAHYRNILADALRPVERALERGAWLLGDDVVVADFALYPYLKLSPEGGLDLAPWPAIRAWFDRFESLPRYEPLLPTL</sequence>
<evidence type="ECO:0000313" key="5">
    <source>
        <dbReference type="Proteomes" id="UP000570166"/>
    </source>
</evidence>
<dbReference type="PANTHER" id="PTHR44051:SF2">
    <property type="entry name" value="HYPOTHETICAL GLUTATHIONE S-TRANSFERASE LIKE PROTEIN"/>
    <property type="match status" value="1"/>
</dbReference>
<dbReference type="SUPFAM" id="SSF47616">
    <property type="entry name" value="GST C-terminal domain-like"/>
    <property type="match status" value="1"/>
</dbReference>
<evidence type="ECO:0000259" key="3">
    <source>
        <dbReference type="PROSITE" id="PS50405"/>
    </source>
</evidence>
<dbReference type="PANTHER" id="PTHR44051">
    <property type="entry name" value="GLUTATHIONE S-TRANSFERASE-RELATED"/>
    <property type="match status" value="1"/>
</dbReference>
<feature type="domain" description="GST C-terminal" evidence="3">
    <location>
        <begin position="84"/>
        <end position="201"/>
    </location>
</feature>
<reference evidence="4 5" key="1">
    <citation type="submission" date="2020-07" db="EMBL/GenBank/DDBJ databases">
        <authorList>
            <person name="Sun Q."/>
        </authorList>
    </citation>
    <scope>NUCLEOTIDE SEQUENCE [LARGE SCALE GENOMIC DNA]</scope>
    <source>
        <strain evidence="4 5">CGMCC 1.13654</strain>
    </source>
</reference>
<dbReference type="RefSeq" id="WP_160363364.1">
    <property type="nucleotide sequence ID" value="NZ_JACEIB010000003.1"/>
</dbReference>
<dbReference type="PROSITE" id="PS50405">
    <property type="entry name" value="GST_CTER"/>
    <property type="match status" value="1"/>
</dbReference>
<dbReference type="GO" id="GO:0016740">
    <property type="term" value="F:transferase activity"/>
    <property type="evidence" value="ECO:0007669"/>
    <property type="project" value="UniProtKB-KW"/>
</dbReference>
<dbReference type="InterPro" id="IPR004046">
    <property type="entry name" value="GST_C"/>
</dbReference>
<dbReference type="Proteomes" id="UP000570166">
    <property type="component" value="Unassembled WGS sequence"/>
</dbReference>
<dbReference type="EMBL" id="JACEIB010000003">
    <property type="protein sequence ID" value="MBA2933542.1"/>
    <property type="molecule type" value="Genomic_DNA"/>
</dbReference>
<dbReference type="Pfam" id="PF00043">
    <property type="entry name" value="GST_C"/>
    <property type="match status" value="1"/>
</dbReference>
<organism evidence="4 5">
    <name type="scientific">Sphingomonas chungangi</name>
    <dbReference type="NCBI Taxonomy" id="2683589"/>
    <lineage>
        <taxon>Bacteria</taxon>
        <taxon>Pseudomonadati</taxon>
        <taxon>Pseudomonadota</taxon>
        <taxon>Alphaproteobacteria</taxon>
        <taxon>Sphingomonadales</taxon>
        <taxon>Sphingomonadaceae</taxon>
        <taxon>Sphingomonas</taxon>
    </lineage>
</organism>
<accession>A0A838L4N6</accession>
<comment type="caution">
    <text evidence="4">The sequence shown here is derived from an EMBL/GenBank/DDBJ whole genome shotgun (WGS) entry which is preliminary data.</text>
</comment>
<dbReference type="InterPro" id="IPR004045">
    <property type="entry name" value="Glutathione_S-Trfase_N"/>
</dbReference>